<dbReference type="AlphaFoldDB" id="A0A1C7MQI2"/>
<gene>
    <name evidence="17" type="primary">MOCS1</name>
    <name evidence="17" type="ORF">A0H81_01522</name>
</gene>
<dbReference type="GO" id="GO:0051539">
    <property type="term" value="F:4 iron, 4 sulfur cluster binding"/>
    <property type="evidence" value="ECO:0007669"/>
    <property type="project" value="UniProtKB-KW"/>
</dbReference>
<evidence type="ECO:0000256" key="15">
    <source>
        <dbReference type="ARBA" id="ARBA00048697"/>
    </source>
</evidence>
<proteinExistence type="inferred from homology"/>
<dbReference type="NCBIfam" id="TIGR02666">
    <property type="entry name" value="moaA"/>
    <property type="match status" value="1"/>
</dbReference>
<keyword evidence="8" id="KW-0479">Metal-binding</keyword>
<dbReference type="InterPro" id="IPR013785">
    <property type="entry name" value="Aldolase_TIM"/>
</dbReference>
<keyword evidence="13" id="KW-0501">Molybdenum cofactor biosynthesis</keyword>
<dbReference type="InterPro" id="IPR010505">
    <property type="entry name" value="MoaA_twitch"/>
</dbReference>
<evidence type="ECO:0000313" key="17">
    <source>
        <dbReference type="EMBL" id="OBZ79103.1"/>
    </source>
</evidence>
<dbReference type="Pfam" id="PF06463">
    <property type="entry name" value="Mob_synth_C"/>
    <property type="match status" value="1"/>
</dbReference>
<keyword evidence="10" id="KW-0408">Iron</keyword>
<evidence type="ECO:0000256" key="4">
    <source>
        <dbReference type="ARBA" id="ARBA00009862"/>
    </source>
</evidence>
<keyword evidence="18" id="KW-1185">Reference proteome</keyword>
<dbReference type="Proteomes" id="UP000092993">
    <property type="component" value="Unassembled WGS sequence"/>
</dbReference>
<evidence type="ECO:0000256" key="3">
    <source>
        <dbReference type="ARBA" id="ARBA00008484"/>
    </source>
</evidence>
<dbReference type="Gene3D" id="3.30.70.640">
    <property type="entry name" value="Molybdopterin cofactor biosynthesis C (MoaC) domain"/>
    <property type="match status" value="1"/>
</dbReference>
<dbReference type="GO" id="GO:0046872">
    <property type="term" value="F:metal ion binding"/>
    <property type="evidence" value="ECO:0007669"/>
    <property type="project" value="UniProtKB-KW"/>
</dbReference>
<evidence type="ECO:0000256" key="11">
    <source>
        <dbReference type="ARBA" id="ARBA00023014"/>
    </source>
</evidence>
<dbReference type="SMART" id="SM00729">
    <property type="entry name" value="Elp3"/>
    <property type="match status" value="1"/>
</dbReference>
<dbReference type="SFLD" id="SFLDG01386">
    <property type="entry name" value="main_SPASM_domain-containing"/>
    <property type="match status" value="1"/>
</dbReference>
<dbReference type="Pfam" id="PF01967">
    <property type="entry name" value="MoaC"/>
    <property type="match status" value="1"/>
</dbReference>
<dbReference type="CDD" id="cd01335">
    <property type="entry name" value="Radical_SAM"/>
    <property type="match status" value="1"/>
</dbReference>
<dbReference type="GO" id="GO:0006777">
    <property type="term" value="P:Mo-molybdopterin cofactor biosynthetic process"/>
    <property type="evidence" value="ECO:0007669"/>
    <property type="project" value="UniProtKB-KW"/>
</dbReference>
<dbReference type="InterPro" id="IPR006638">
    <property type="entry name" value="Elp3/MiaA/NifB-like_rSAM"/>
</dbReference>
<dbReference type="PROSITE" id="PS51918">
    <property type="entry name" value="RADICAL_SAM"/>
    <property type="match status" value="1"/>
</dbReference>
<evidence type="ECO:0000256" key="5">
    <source>
        <dbReference type="ARBA" id="ARBA00012167"/>
    </source>
</evidence>
<evidence type="ECO:0000256" key="8">
    <source>
        <dbReference type="ARBA" id="ARBA00022723"/>
    </source>
</evidence>
<dbReference type="PANTHER" id="PTHR22960:SF0">
    <property type="entry name" value="MOLYBDENUM COFACTOR BIOSYNTHESIS PROTEIN 1"/>
    <property type="match status" value="1"/>
</dbReference>
<name>A0A1C7MQI2_GRIFR</name>
<evidence type="ECO:0000256" key="10">
    <source>
        <dbReference type="ARBA" id="ARBA00023004"/>
    </source>
</evidence>
<dbReference type="InterPro" id="IPR007197">
    <property type="entry name" value="rSAM"/>
</dbReference>
<keyword evidence="12" id="KW-0342">GTP-binding</keyword>
<keyword evidence="7" id="KW-0949">S-adenosyl-L-methionine</keyword>
<dbReference type="SFLD" id="SFLDG01067">
    <property type="entry name" value="SPASM/twitch_domain_containing"/>
    <property type="match status" value="1"/>
</dbReference>
<evidence type="ECO:0000256" key="2">
    <source>
        <dbReference type="ARBA" id="ARBA00005046"/>
    </source>
</evidence>
<comment type="caution">
    <text evidence="17">The sequence shown here is derived from an EMBL/GenBank/DDBJ whole genome shotgun (WGS) entry which is preliminary data.</text>
</comment>
<dbReference type="PROSITE" id="PS01305">
    <property type="entry name" value="MOAA_NIFB_PQQE"/>
    <property type="match status" value="1"/>
</dbReference>
<reference evidence="17 18" key="1">
    <citation type="submission" date="2016-03" db="EMBL/GenBank/DDBJ databases">
        <title>Whole genome sequencing of Grifola frondosa 9006-11.</title>
        <authorList>
            <person name="Min B."/>
            <person name="Park H."/>
            <person name="Kim J.-G."/>
            <person name="Cho H."/>
            <person name="Oh Y.-L."/>
            <person name="Kong W.-S."/>
            <person name="Choi I.-G."/>
        </authorList>
    </citation>
    <scope>NUCLEOTIDE SEQUENCE [LARGE SCALE GENOMIC DNA]</scope>
    <source>
        <strain evidence="17 18">9006-11</strain>
    </source>
</reference>
<keyword evidence="11" id="KW-0411">Iron-sulfur</keyword>
<dbReference type="InterPro" id="IPR002820">
    <property type="entry name" value="Mopterin_CF_biosynth-C_dom"/>
</dbReference>
<dbReference type="InterPro" id="IPR050105">
    <property type="entry name" value="MoCo_biosynth_MoaA/MoaC"/>
</dbReference>
<evidence type="ECO:0000256" key="6">
    <source>
        <dbReference type="ARBA" id="ARBA00022485"/>
    </source>
</evidence>
<dbReference type="STRING" id="5627.A0A1C7MQI2"/>
<organism evidence="17 18">
    <name type="scientific">Grifola frondosa</name>
    <name type="common">Maitake</name>
    <name type="synonym">Polyporus frondosus</name>
    <dbReference type="NCBI Taxonomy" id="5627"/>
    <lineage>
        <taxon>Eukaryota</taxon>
        <taxon>Fungi</taxon>
        <taxon>Dikarya</taxon>
        <taxon>Basidiomycota</taxon>
        <taxon>Agaricomycotina</taxon>
        <taxon>Agaricomycetes</taxon>
        <taxon>Polyporales</taxon>
        <taxon>Grifolaceae</taxon>
        <taxon>Grifola</taxon>
    </lineage>
</organism>
<evidence type="ECO:0000256" key="1">
    <source>
        <dbReference type="ARBA" id="ARBA00001966"/>
    </source>
</evidence>
<dbReference type="GO" id="GO:0061798">
    <property type="term" value="F:GTP 3',8'-cyclase activity"/>
    <property type="evidence" value="ECO:0007669"/>
    <property type="project" value="UniProtKB-EC"/>
</dbReference>
<keyword evidence="6" id="KW-0004">4Fe-4S</keyword>
<dbReference type="InterPro" id="IPR036522">
    <property type="entry name" value="MoaC_sf"/>
</dbReference>
<comment type="pathway">
    <text evidence="2">Cofactor biosynthesis; molybdopterin biosynthesis.</text>
</comment>
<dbReference type="SUPFAM" id="SSF102114">
    <property type="entry name" value="Radical SAM enzymes"/>
    <property type="match status" value="1"/>
</dbReference>
<dbReference type="Gene3D" id="3.20.20.70">
    <property type="entry name" value="Aldolase class I"/>
    <property type="match status" value="1"/>
</dbReference>
<dbReference type="GO" id="GO:0061799">
    <property type="term" value="F:cyclic pyranopterin monophosphate synthase activity"/>
    <property type="evidence" value="ECO:0007669"/>
    <property type="project" value="TreeGrafter"/>
</dbReference>
<dbReference type="EC" id="4.1.99.22" evidence="5"/>
<dbReference type="UniPathway" id="UPA00344"/>
<evidence type="ECO:0000313" key="18">
    <source>
        <dbReference type="Proteomes" id="UP000092993"/>
    </source>
</evidence>
<dbReference type="CDD" id="cd21117">
    <property type="entry name" value="Twitch_MoaA"/>
    <property type="match status" value="1"/>
</dbReference>
<dbReference type="SFLD" id="SFLDS00029">
    <property type="entry name" value="Radical_SAM"/>
    <property type="match status" value="1"/>
</dbReference>
<dbReference type="PANTHER" id="PTHR22960">
    <property type="entry name" value="MOLYBDOPTERIN COFACTOR SYNTHESIS PROTEIN A"/>
    <property type="match status" value="1"/>
</dbReference>
<keyword evidence="14" id="KW-0456">Lyase</keyword>
<evidence type="ECO:0000256" key="9">
    <source>
        <dbReference type="ARBA" id="ARBA00022741"/>
    </source>
</evidence>
<dbReference type="InterPro" id="IPR013483">
    <property type="entry name" value="MoaA"/>
</dbReference>
<keyword evidence="9" id="KW-0547">Nucleotide-binding</keyword>
<dbReference type="InterPro" id="IPR040064">
    <property type="entry name" value="MoaA-like"/>
</dbReference>
<feature type="domain" description="Radical SAM core" evidence="16">
    <location>
        <begin position="60"/>
        <end position="288"/>
    </location>
</feature>
<evidence type="ECO:0000259" key="16">
    <source>
        <dbReference type="PROSITE" id="PS51918"/>
    </source>
</evidence>
<evidence type="ECO:0000256" key="12">
    <source>
        <dbReference type="ARBA" id="ARBA00023134"/>
    </source>
</evidence>
<dbReference type="GO" id="GO:0005525">
    <property type="term" value="F:GTP binding"/>
    <property type="evidence" value="ECO:0007669"/>
    <property type="project" value="UniProtKB-KW"/>
</dbReference>
<evidence type="ECO:0000256" key="13">
    <source>
        <dbReference type="ARBA" id="ARBA00023150"/>
    </source>
</evidence>
<dbReference type="InterPro" id="IPR058240">
    <property type="entry name" value="rSAM_sf"/>
</dbReference>
<evidence type="ECO:0000256" key="7">
    <source>
        <dbReference type="ARBA" id="ARBA00022691"/>
    </source>
</evidence>
<protein>
    <recommendedName>
        <fullName evidence="5">GTP 3',8-cyclase</fullName>
        <ecNumber evidence="5">4.1.99.22</ecNumber>
    </recommendedName>
</protein>
<comment type="catalytic activity">
    <reaction evidence="15">
        <text>GTP + AH2 + S-adenosyl-L-methionine = (8S)-3',8-cyclo-7,8-dihydroguanosine 5'-triphosphate + 5'-deoxyadenosine + L-methionine + A + H(+)</text>
        <dbReference type="Rhea" id="RHEA:49576"/>
        <dbReference type="ChEBI" id="CHEBI:13193"/>
        <dbReference type="ChEBI" id="CHEBI:15378"/>
        <dbReference type="ChEBI" id="CHEBI:17319"/>
        <dbReference type="ChEBI" id="CHEBI:17499"/>
        <dbReference type="ChEBI" id="CHEBI:37565"/>
        <dbReference type="ChEBI" id="CHEBI:57844"/>
        <dbReference type="ChEBI" id="CHEBI:59789"/>
        <dbReference type="ChEBI" id="CHEBI:131766"/>
        <dbReference type="EC" id="4.1.99.22"/>
    </reaction>
</comment>
<comment type="similarity">
    <text evidence="3">In the C-terminal section; belongs to the MoaC family.</text>
</comment>
<dbReference type="OrthoDB" id="429626at2759"/>
<dbReference type="EMBL" id="LUGG01000001">
    <property type="protein sequence ID" value="OBZ79103.1"/>
    <property type="molecule type" value="Genomic_DNA"/>
</dbReference>
<accession>A0A1C7MQI2</accession>
<sequence length="643" mass="70485">MLRRPSFSPRFVPAFRSLNTHHVLEQAEAVPPAPNLRVHVKDKIARIDSEKGISPVLVDTFNRRHNYLRISLTERCNLRCFYCMPSDGVELSPREHILTDDEVLRLATLFVKSGVTKIRLTGGEPTVRKGITNIVSQLNELRKVGLESIGMTSNGIALHRKLPSLIENGLTHLNISLDTLDPFKFQIMTRRMGHEAVLQSLESALSSKALSVKLNVVIIKGLNDNEVLDFLELTKEQDLSVRFIEFMPFAGNKWDKAKMVPSSELLARIATRHPCLVKASDELNDTARSYIIPGYRGSFGFISSMSDHFCGSCNRLRLTADGQIKVCLFDAKEISLRDRLRSGADDAELLRTIGLAVRGKQEKHAGMEDIDVVTNRPMILMEVECFFVSNISIIFIRAAGHHSVLRSFTSSAPQHGSGKSQKPLRLTHVDESGRASMVDVSSKDPSKRTATASGRIVIPRVAYELITSPDSAYDAQRTSASPGAQPVSPLEKAIAKVRSKGDVLTVAQLAAIMGCKRTSDLIPLCHPLQLSHISVTLHPEAYRPAPGVSIASEENFQEAARSDVGLARQAPAHIEYSIVCRAKVSCEGKTGVEMEALTAVSVGLLTVWDMLKAVAGTDMVIGDILVTSKDGGKSGDFVRSDHT</sequence>
<dbReference type="OMA" id="QTVHMTS"/>
<dbReference type="Pfam" id="PF04055">
    <property type="entry name" value="Radical_SAM"/>
    <property type="match status" value="1"/>
</dbReference>
<dbReference type="SFLD" id="SFLDG01383">
    <property type="entry name" value="cyclic_pyranopterin_phosphate"/>
    <property type="match status" value="1"/>
</dbReference>
<dbReference type="SUPFAM" id="SSF55040">
    <property type="entry name" value="Molybdenum cofactor biosynthesis protein C, MoaC"/>
    <property type="match status" value="1"/>
</dbReference>
<comment type="similarity">
    <text evidence="4">In the N-terminal section; belongs to the radical SAM superfamily. MoaA family.</text>
</comment>
<comment type="cofactor">
    <cofactor evidence="1">
        <name>[4Fe-4S] cluster</name>
        <dbReference type="ChEBI" id="CHEBI:49883"/>
    </cofactor>
</comment>
<evidence type="ECO:0000256" key="14">
    <source>
        <dbReference type="ARBA" id="ARBA00023239"/>
    </source>
</evidence>
<dbReference type="InterPro" id="IPR000385">
    <property type="entry name" value="MoaA_NifB_PqqE_Fe-S-bd_CS"/>
</dbReference>